<comment type="caution">
    <text evidence="1">The sequence shown here is derived from an EMBL/GenBank/DDBJ whole genome shotgun (WGS) entry which is preliminary data.</text>
</comment>
<protein>
    <submittedName>
        <fullName evidence="1">Uncharacterized protein</fullName>
    </submittedName>
</protein>
<proteinExistence type="predicted"/>
<dbReference type="EMBL" id="JANJYI010000005">
    <property type="protein sequence ID" value="KAK2648365.1"/>
    <property type="molecule type" value="Genomic_DNA"/>
</dbReference>
<dbReference type="Proteomes" id="UP001280121">
    <property type="component" value="Unassembled WGS sequence"/>
</dbReference>
<evidence type="ECO:0000313" key="1">
    <source>
        <dbReference type="EMBL" id="KAK2648365.1"/>
    </source>
</evidence>
<evidence type="ECO:0000313" key="2">
    <source>
        <dbReference type="Proteomes" id="UP001280121"/>
    </source>
</evidence>
<accession>A0AAD9U5L3</accession>
<organism evidence="1 2">
    <name type="scientific">Dipteronia dyeriana</name>
    <dbReference type="NCBI Taxonomy" id="168575"/>
    <lineage>
        <taxon>Eukaryota</taxon>
        <taxon>Viridiplantae</taxon>
        <taxon>Streptophyta</taxon>
        <taxon>Embryophyta</taxon>
        <taxon>Tracheophyta</taxon>
        <taxon>Spermatophyta</taxon>
        <taxon>Magnoliopsida</taxon>
        <taxon>eudicotyledons</taxon>
        <taxon>Gunneridae</taxon>
        <taxon>Pentapetalae</taxon>
        <taxon>rosids</taxon>
        <taxon>malvids</taxon>
        <taxon>Sapindales</taxon>
        <taxon>Sapindaceae</taxon>
        <taxon>Hippocastanoideae</taxon>
        <taxon>Acereae</taxon>
        <taxon>Dipteronia</taxon>
    </lineage>
</organism>
<dbReference type="AlphaFoldDB" id="A0AAD9U5L3"/>
<sequence>MGLETLRDVDITVGSTIESWLLILGKPALLEELGLSILGSLLGGFIPFESPTDPDTGLSAYISLTCEIPRPIEIRVPCVSFVSASFGTTSNLTETEFPEARDPCL</sequence>
<gene>
    <name evidence="1" type="ORF">Ddye_015854</name>
</gene>
<reference evidence="1" key="1">
    <citation type="journal article" date="2023" name="Plant J.">
        <title>Genome sequences and population genomics provide insights into the demographic history, inbreeding, and mutation load of two 'living fossil' tree species of Dipteronia.</title>
        <authorList>
            <person name="Feng Y."/>
            <person name="Comes H.P."/>
            <person name="Chen J."/>
            <person name="Zhu S."/>
            <person name="Lu R."/>
            <person name="Zhang X."/>
            <person name="Li P."/>
            <person name="Qiu J."/>
            <person name="Olsen K.M."/>
            <person name="Qiu Y."/>
        </authorList>
    </citation>
    <scope>NUCLEOTIDE SEQUENCE</scope>
    <source>
        <strain evidence="1">KIB01</strain>
    </source>
</reference>
<keyword evidence="2" id="KW-1185">Reference proteome</keyword>
<name>A0AAD9U5L3_9ROSI</name>